<accession>A0A8C3CAV8</accession>
<reference evidence="3" key="2">
    <citation type="submission" date="2025-08" db="UniProtKB">
        <authorList>
            <consortium name="Ensembl"/>
        </authorList>
    </citation>
    <scope>IDENTIFICATION</scope>
</reference>
<protein>
    <submittedName>
        <fullName evidence="3">Oxidoreductase like domain containing 1</fullName>
    </submittedName>
</protein>
<evidence type="ECO:0000313" key="4">
    <source>
        <dbReference type="Proteomes" id="UP000694556"/>
    </source>
</evidence>
<dbReference type="Pfam" id="PF09791">
    <property type="entry name" value="Oxidored-like"/>
    <property type="match status" value="1"/>
</dbReference>
<proteinExistence type="predicted"/>
<reference evidence="3" key="3">
    <citation type="submission" date="2025-09" db="UniProtKB">
        <authorList>
            <consortium name="Ensembl"/>
        </authorList>
    </citation>
    <scope>IDENTIFICATION</scope>
</reference>
<organism evidence="3 4">
    <name type="scientific">Cairina moschata</name>
    <name type="common">Muscovy duck</name>
    <dbReference type="NCBI Taxonomy" id="8855"/>
    <lineage>
        <taxon>Eukaryota</taxon>
        <taxon>Metazoa</taxon>
        <taxon>Chordata</taxon>
        <taxon>Craniata</taxon>
        <taxon>Vertebrata</taxon>
        <taxon>Euteleostomi</taxon>
        <taxon>Archelosauria</taxon>
        <taxon>Archosauria</taxon>
        <taxon>Dinosauria</taxon>
        <taxon>Saurischia</taxon>
        <taxon>Theropoda</taxon>
        <taxon>Coelurosauria</taxon>
        <taxon>Aves</taxon>
        <taxon>Neognathae</taxon>
        <taxon>Galloanserae</taxon>
        <taxon>Anseriformes</taxon>
        <taxon>Anatidae</taxon>
        <taxon>Anatinae</taxon>
        <taxon>Cairina</taxon>
    </lineage>
</organism>
<dbReference type="PANTHER" id="PTHR21193">
    <property type="entry name" value="OXIDOREDUCTASE-LIKE DOMAIN-CONTAINING PROTEIN 1"/>
    <property type="match status" value="1"/>
</dbReference>
<feature type="domain" description="Oxidoreductase-like" evidence="2">
    <location>
        <begin position="119"/>
        <end position="144"/>
    </location>
</feature>
<reference evidence="3" key="1">
    <citation type="submission" date="2018-09" db="EMBL/GenBank/DDBJ databases">
        <title>Common duck and Muscovy duck high density SNP chip.</title>
        <authorList>
            <person name="Vignal A."/>
            <person name="Thebault N."/>
            <person name="Warren W.C."/>
        </authorList>
    </citation>
    <scope>NUCLEOTIDE SEQUENCE [LARGE SCALE GENOMIC DNA]</scope>
</reference>
<dbReference type="AlphaFoldDB" id="A0A8C3CAV8"/>
<evidence type="ECO:0000259" key="2">
    <source>
        <dbReference type="Pfam" id="PF09791"/>
    </source>
</evidence>
<feature type="region of interest" description="Disordered" evidence="1">
    <location>
        <begin position="92"/>
        <end position="119"/>
    </location>
</feature>
<dbReference type="PANTHER" id="PTHR21193:SF3">
    <property type="entry name" value="OXIDOREDUCTASE-LIKE DOMAIN-CONTAINING PROTEIN 1"/>
    <property type="match status" value="1"/>
</dbReference>
<keyword evidence="4" id="KW-1185">Reference proteome</keyword>
<dbReference type="InterPro" id="IPR039251">
    <property type="entry name" value="OXLD1"/>
</dbReference>
<evidence type="ECO:0000313" key="3">
    <source>
        <dbReference type="Ensembl" id="ENSCMMP00000016841.1"/>
    </source>
</evidence>
<dbReference type="Ensembl" id="ENSCMMT00000018528.1">
    <property type="protein sequence ID" value="ENSCMMP00000016841.1"/>
    <property type="gene ID" value="ENSCMMG00000010726.1"/>
</dbReference>
<name>A0A8C3CAV8_CAIMO</name>
<dbReference type="Proteomes" id="UP000694556">
    <property type="component" value="Chromosome 19"/>
</dbReference>
<sequence length="184" mass="19368">MGSWGSVWGLGVVRGGLEAPYGGLGAALGLLCLHQGSGGSEENPVCEGRDGLGVREGLVGLGAPRRACCLGQGVLGGFGGTAPNPCHHPHGAAPCRTTPEPPTRAPPAPTRRTPFFSHPPDLEPPTNCCMSGCANCVWIQHVERLLQHYGDGGERALAAVERHVRDESIKMLLRTEIRLRAKKD</sequence>
<dbReference type="GO" id="GO:0005739">
    <property type="term" value="C:mitochondrion"/>
    <property type="evidence" value="ECO:0007669"/>
    <property type="project" value="TreeGrafter"/>
</dbReference>
<evidence type="ECO:0000256" key="1">
    <source>
        <dbReference type="SAM" id="MobiDB-lite"/>
    </source>
</evidence>
<feature type="compositionally biased region" description="Pro residues" evidence="1">
    <location>
        <begin position="99"/>
        <end position="109"/>
    </location>
</feature>
<dbReference type="InterPro" id="IPR019180">
    <property type="entry name" value="Oxidoreductase-like_N"/>
</dbReference>